<dbReference type="KEGG" id="rsz:108846980"/>
<evidence type="ECO:0000256" key="3">
    <source>
        <dbReference type="ARBA" id="ARBA00006483"/>
    </source>
</evidence>
<gene>
    <name evidence="9" type="primary">LOC108846980</name>
</gene>
<keyword evidence="6 7" id="KW-0472">Membrane</keyword>
<reference evidence="9" key="2">
    <citation type="submission" date="2025-08" db="UniProtKB">
        <authorList>
            <consortium name="RefSeq"/>
        </authorList>
    </citation>
    <scope>IDENTIFICATION</scope>
    <source>
        <tissue evidence="9">Leaf</tissue>
    </source>
</reference>
<dbReference type="PANTHER" id="PTHR19317:SF45">
    <property type="entry name" value="PRA1 FAMILY PROTEIN B6"/>
    <property type="match status" value="1"/>
</dbReference>
<keyword evidence="8" id="KW-1185">Reference proteome</keyword>
<evidence type="ECO:0000256" key="2">
    <source>
        <dbReference type="ARBA" id="ARBA00004127"/>
    </source>
</evidence>
<dbReference type="GO" id="GO:0016020">
    <property type="term" value="C:membrane"/>
    <property type="evidence" value="ECO:0007669"/>
    <property type="project" value="UniProtKB-SubCell"/>
</dbReference>
<comment type="function">
    <text evidence="1 7">May be involved in both secretory and endocytic intracellular trafficking in the endosomal/prevacuolar compartments.</text>
</comment>
<evidence type="ECO:0000256" key="4">
    <source>
        <dbReference type="ARBA" id="ARBA00022692"/>
    </source>
</evidence>
<keyword evidence="4 7" id="KW-0812">Transmembrane</keyword>
<evidence type="ECO:0000256" key="5">
    <source>
        <dbReference type="ARBA" id="ARBA00022989"/>
    </source>
</evidence>
<reference evidence="8" key="1">
    <citation type="journal article" date="2019" name="Database">
        <title>The radish genome database (RadishGD): an integrated information resource for radish genomics.</title>
        <authorList>
            <person name="Yu H.J."/>
            <person name="Baek S."/>
            <person name="Lee Y.J."/>
            <person name="Cho A."/>
            <person name="Mun J.H."/>
        </authorList>
    </citation>
    <scope>NUCLEOTIDE SEQUENCE [LARGE SCALE GENOMIC DNA]</scope>
    <source>
        <strain evidence="8">cv. WK10039</strain>
    </source>
</reference>
<dbReference type="OrthoDB" id="63113at2759"/>
<dbReference type="Pfam" id="PF03208">
    <property type="entry name" value="PRA1"/>
    <property type="match status" value="1"/>
</dbReference>
<evidence type="ECO:0000256" key="7">
    <source>
        <dbReference type="RuleBase" id="RU363107"/>
    </source>
</evidence>
<dbReference type="AlphaFoldDB" id="A0A6J0MVL4"/>
<comment type="similarity">
    <text evidence="3 7">Belongs to the PRA1 family.</text>
</comment>
<feature type="transmembrane region" description="Helical" evidence="7">
    <location>
        <begin position="135"/>
        <end position="156"/>
    </location>
</feature>
<keyword evidence="7" id="KW-0813">Transport</keyword>
<dbReference type="GO" id="GO:0005794">
    <property type="term" value="C:Golgi apparatus"/>
    <property type="evidence" value="ECO:0007669"/>
    <property type="project" value="TreeGrafter"/>
</dbReference>
<evidence type="ECO:0000313" key="8">
    <source>
        <dbReference type="Proteomes" id="UP000504610"/>
    </source>
</evidence>
<dbReference type="GO" id="GO:0016192">
    <property type="term" value="P:vesicle-mediated transport"/>
    <property type="evidence" value="ECO:0007669"/>
    <property type="project" value="TreeGrafter"/>
</dbReference>
<evidence type="ECO:0000256" key="1">
    <source>
        <dbReference type="ARBA" id="ARBA00002501"/>
    </source>
</evidence>
<evidence type="ECO:0000256" key="6">
    <source>
        <dbReference type="ARBA" id="ARBA00023136"/>
    </source>
</evidence>
<dbReference type="RefSeq" id="XP_018475656.1">
    <property type="nucleotide sequence ID" value="XM_018620154.2"/>
</dbReference>
<name>A0A6J0MVL4_RAPSA</name>
<dbReference type="GO" id="GO:0005783">
    <property type="term" value="C:endoplasmic reticulum"/>
    <property type="evidence" value="ECO:0007669"/>
    <property type="project" value="UniProtKB-ARBA"/>
</dbReference>
<keyword evidence="5 7" id="KW-1133">Transmembrane helix</keyword>
<evidence type="ECO:0000313" key="9">
    <source>
        <dbReference type="RefSeq" id="XP_018475656.1"/>
    </source>
</evidence>
<feature type="transmembrane region" description="Helical" evidence="7">
    <location>
        <begin position="82"/>
        <end position="115"/>
    </location>
</feature>
<dbReference type="InterPro" id="IPR004895">
    <property type="entry name" value="Prenylated_rab_accept_PRA1"/>
</dbReference>
<dbReference type="PANTHER" id="PTHR19317">
    <property type="entry name" value="PRENYLATED RAB ACCEPTOR 1-RELATED"/>
    <property type="match status" value="1"/>
</dbReference>
<protein>
    <recommendedName>
        <fullName evidence="7">PRA1 family protein</fullName>
    </recommendedName>
</protein>
<accession>A0A6J0MVL4</accession>
<proteinExistence type="inferred from homology"/>
<dbReference type="Proteomes" id="UP000504610">
    <property type="component" value="Chromosome 3"/>
</dbReference>
<sequence length="217" mass="23218">MASPLLPTSTSPDHLPGGSDPQLLSSLRVLVSRVVASARHATSDARPWTELIDRSAFSRPPSLSEAASRVRKNFSYFKSNYITLVAILLAASLLSHPFALFLLASLAASWLFLYVFRPSDQPLVIGGRTFSDLETLGMLCLCTVVVMFMTSVGSLLMSTLALGTMAVAVHGAFRAPEDLFLEEQETIGSGLFTFFNQNASNAAAAAIATSAMSRVRA</sequence>
<organism evidence="8 9">
    <name type="scientific">Raphanus sativus</name>
    <name type="common">Radish</name>
    <name type="synonym">Raphanus raphanistrum var. sativus</name>
    <dbReference type="NCBI Taxonomy" id="3726"/>
    <lineage>
        <taxon>Eukaryota</taxon>
        <taxon>Viridiplantae</taxon>
        <taxon>Streptophyta</taxon>
        <taxon>Embryophyta</taxon>
        <taxon>Tracheophyta</taxon>
        <taxon>Spermatophyta</taxon>
        <taxon>Magnoliopsida</taxon>
        <taxon>eudicotyledons</taxon>
        <taxon>Gunneridae</taxon>
        <taxon>Pentapetalae</taxon>
        <taxon>rosids</taxon>
        <taxon>malvids</taxon>
        <taxon>Brassicales</taxon>
        <taxon>Brassicaceae</taxon>
        <taxon>Brassiceae</taxon>
        <taxon>Raphanus</taxon>
    </lineage>
</organism>
<dbReference type="GeneID" id="108846980"/>
<comment type="subcellular location">
    <subcellularLocation>
        <location evidence="2">Endomembrane system</location>
        <topology evidence="2">Multi-pass membrane protein</topology>
    </subcellularLocation>
    <subcellularLocation>
        <location evidence="7">Membrane</location>
        <topology evidence="7">Multi-pass membrane protein</topology>
    </subcellularLocation>
</comment>